<gene>
    <name evidence="2" type="ORF">ACFOD6_12405</name>
</gene>
<protein>
    <submittedName>
        <fullName evidence="2">DUF1365 domain-containing protein</fullName>
    </submittedName>
</protein>
<feature type="region of interest" description="Disordered" evidence="1">
    <location>
        <begin position="241"/>
        <end position="274"/>
    </location>
</feature>
<dbReference type="EMBL" id="JBHRSM010000022">
    <property type="protein sequence ID" value="MFC3086848.1"/>
    <property type="molecule type" value="Genomic_DNA"/>
</dbReference>
<dbReference type="Proteomes" id="UP001595445">
    <property type="component" value="Unassembled WGS sequence"/>
</dbReference>
<dbReference type="InterPro" id="IPR010775">
    <property type="entry name" value="DUF1365"/>
</dbReference>
<proteinExistence type="predicted"/>
<accession>A0ABV7DXX4</accession>
<evidence type="ECO:0000313" key="3">
    <source>
        <dbReference type="Proteomes" id="UP001595445"/>
    </source>
</evidence>
<dbReference type="Pfam" id="PF07103">
    <property type="entry name" value="DUF1365"/>
    <property type="match status" value="1"/>
</dbReference>
<reference evidence="3" key="1">
    <citation type="journal article" date="2019" name="Int. J. Syst. Evol. Microbiol.">
        <title>The Global Catalogue of Microorganisms (GCM) 10K type strain sequencing project: providing services to taxonomists for standard genome sequencing and annotation.</title>
        <authorList>
            <consortium name="The Broad Institute Genomics Platform"/>
            <consortium name="The Broad Institute Genome Sequencing Center for Infectious Disease"/>
            <person name="Wu L."/>
            <person name="Ma J."/>
        </authorList>
    </citation>
    <scope>NUCLEOTIDE SEQUENCE [LARGE SCALE GENOMIC DNA]</scope>
    <source>
        <strain evidence="3">KCTC 62102</strain>
    </source>
</reference>
<keyword evidence="3" id="KW-1185">Reference proteome</keyword>
<evidence type="ECO:0000313" key="2">
    <source>
        <dbReference type="EMBL" id="MFC3086848.1"/>
    </source>
</evidence>
<organism evidence="2 3">
    <name type="scientific">Tabrizicola soli</name>
    <dbReference type="NCBI Taxonomy" id="2185115"/>
    <lineage>
        <taxon>Bacteria</taxon>
        <taxon>Pseudomonadati</taxon>
        <taxon>Pseudomonadota</taxon>
        <taxon>Alphaproteobacteria</taxon>
        <taxon>Rhodobacterales</taxon>
        <taxon>Paracoccaceae</taxon>
        <taxon>Tabrizicola</taxon>
    </lineage>
</organism>
<evidence type="ECO:0000256" key="1">
    <source>
        <dbReference type="SAM" id="MobiDB-lite"/>
    </source>
</evidence>
<dbReference type="RefSeq" id="WP_197645993.1">
    <property type="nucleotide sequence ID" value="NZ_JAEACP010000016.1"/>
</dbReference>
<comment type="caution">
    <text evidence="2">The sequence shown here is derived from an EMBL/GenBank/DDBJ whole genome shotgun (WGS) entry which is preliminary data.</text>
</comment>
<dbReference type="PANTHER" id="PTHR33973:SF4">
    <property type="entry name" value="OS07G0153300 PROTEIN"/>
    <property type="match status" value="1"/>
</dbReference>
<name>A0ABV7DXX4_9RHOB</name>
<dbReference type="PANTHER" id="PTHR33973">
    <property type="entry name" value="OS07G0153300 PROTEIN"/>
    <property type="match status" value="1"/>
</dbReference>
<sequence length="274" mass="30756">MTRVERIRAETFHRRKGPVKNAFRYSVDYVLLDPDRAQGPSLFSRNRGNLMAVRDSDHGGAPGRGRGAAWAREVLAGQGLAHDRLLLLAQPRLLGHVFNPVSFWLAQDASGQLRAVIAEVTNTWGDRHSYLCHREDRGPVTREDTLRAQKIFHVSPFQPVAGRYDFRFDIRPDRIGIWIDYTTPDGGLYTNLIGPRLPLTNAGIIASALRRPFGSRRVLALIHWQALKLWWKGVRFTPCPPPPQGEVSGPASPFQTGPNIPAGGTRKPRRRRPT</sequence>